<feature type="signal peptide" evidence="2">
    <location>
        <begin position="1"/>
        <end position="23"/>
    </location>
</feature>
<sequence length="132" mass="13914">MRTLILAAAAASLALPIAAPAAADPPPWAKAHGKRAKDHDRDRDWDAARHYRKGDYRARRLDANDRVWRGSDGRYYCKRDDGTAGLIIGGLAGGTLGNVLAPDGSKLLGSILGGAAGAYIGKSEDDDGVTCR</sequence>
<comment type="caution">
    <text evidence="3">The sequence shown here is derived from an EMBL/GenBank/DDBJ whole genome shotgun (WGS) entry which is preliminary data.</text>
</comment>
<protein>
    <recommendedName>
        <fullName evidence="5">17 kDa surface antigen</fullName>
    </recommendedName>
</protein>
<feature type="region of interest" description="Disordered" evidence="1">
    <location>
        <begin position="23"/>
        <end position="44"/>
    </location>
</feature>
<dbReference type="RefSeq" id="WP_008599361.1">
    <property type="nucleotide sequence ID" value="NZ_AMRV01000001.1"/>
</dbReference>
<proteinExistence type="predicted"/>
<keyword evidence="2" id="KW-0732">Signal</keyword>
<dbReference type="AlphaFoldDB" id="M2U7V9"/>
<gene>
    <name evidence="3" type="ORF">C725_0002</name>
</gene>
<reference evidence="3 4" key="1">
    <citation type="journal article" date="2013" name="Genome Announc.">
        <title>Draft Genome Sequence of Strain JLT2015T, Belonging to the Family Sphingomonadaceae of the Alphaproteobacteria.</title>
        <authorList>
            <person name="Tang K."/>
            <person name="Liu K."/>
            <person name="Li S."/>
            <person name="Jiao N."/>
        </authorList>
    </citation>
    <scope>NUCLEOTIDE SEQUENCE [LARGE SCALE GENOMIC DNA]</scope>
    <source>
        <strain evidence="3 4">JLT2015</strain>
    </source>
</reference>
<name>M2U7V9_9SPHN</name>
<evidence type="ECO:0000256" key="2">
    <source>
        <dbReference type="SAM" id="SignalP"/>
    </source>
</evidence>
<organism evidence="3 4">
    <name type="scientific">Pacificimonas flava</name>
    <dbReference type="NCBI Taxonomy" id="1234595"/>
    <lineage>
        <taxon>Bacteria</taxon>
        <taxon>Pseudomonadati</taxon>
        <taxon>Pseudomonadota</taxon>
        <taxon>Alphaproteobacteria</taxon>
        <taxon>Sphingomonadales</taxon>
        <taxon>Sphingosinicellaceae</taxon>
        <taxon>Pacificimonas</taxon>
    </lineage>
</organism>
<dbReference type="EMBL" id="AMRV01000001">
    <property type="protein sequence ID" value="EMD84072.1"/>
    <property type="molecule type" value="Genomic_DNA"/>
</dbReference>
<evidence type="ECO:0000256" key="1">
    <source>
        <dbReference type="SAM" id="MobiDB-lite"/>
    </source>
</evidence>
<dbReference type="Proteomes" id="UP000011717">
    <property type="component" value="Unassembled WGS sequence"/>
</dbReference>
<accession>M2U7V9</accession>
<dbReference type="PATRIC" id="fig|1234595.3.peg.2"/>
<evidence type="ECO:0000313" key="4">
    <source>
        <dbReference type="Proteomes" id="UP000011717"/>
    </source>
</evidence>
<keyword evidence="4" id="KW-1185">Reference proteome</keyword>
<feature type="chain" id="PRO_5004027070" description="17 kDa surface antigen" evidence="2">
    <location>
        <begin position="24"/>
        <end position="132"/>
    </location>
</feature>
<evidence type="ECO:0008006" key="5">
    <source>
        <dbReference type="Google" id="ProtNLM"/>
    </source>
</evidence>
<evidence type="ECO:0000313" key="3">
    <source>
        <dbReference type="EMBL" id="EMD84072.1"/>
    </source>
</evidence>